<dbReference type="PRINTS" id="PR00499">
    <property type="entry name" value="P67PHOX"/>
</dbReference>
<dbReference type="EMBL" id="JAABOA010004031">
    <property type="protein sequence ID" value="KAF9578078.1"/>
    <property type="molecule type" value="Genomic_DNA"/>
</dbReference>
<name>A0A9P6KAT3_9FUNG</name>
<evidence type="ECO:0000259" key="7">
    <source>
        <dbReference type="PROSITE" id="PS50002"/>
    </source>
</evidence>
<keyword evidence="4" id="KW-0472">Membrane</keyword>
<keyword evidence="2 5" id="KW-0728">SH3 domain</keyword>
<proteinExistence type="predicted"/>
<evidence type="ECO:0000313" key="8">
    <source>
        <dbReference type="EMBL" id="KAF9578078.1"/>
    </source>
</evidence>
<evidence type="ECO:0000256" key="6">
    <source>
        <dbReference type="SAM" id="MobiDB-lite"/>
    </source>
</evidence>
<comment type="caution">
    <text evidence="8">The sequence shown here is derived from an EMBL/GenBank/DDBJ whole genome shotgun (WGS) entry which is preliminary data.</text>
</comment>
<feature type="non-terminal residue" evidence="8">
    <location>
        <position position="249"/>
    </location>
</feature>
<dbReference type="Proteomes" id="UP000780801">
    <property type="component" value="Unassembled WGS sequence"/>
</dbReference>
<evidence type="ECO:0000256" key="3">
    <source>
        <dbReference type="ARBA" id="ARBA00023054"/>
    </source>
</evidence>
<comment type="subcellular location">
    <subcellularLocation>
        <location evidence="1">Membrane</location>
        <topology evidence="1">Peripheral membrane protein</topology>
    </subcellularLocation>
</comment>
<evidence type="ECO:0000256" key="5">
    <source>
        <dbReference type="PROSITE-ProRule" id="PRU00192"/>
    </source>
</evidence>
<dbReference type="PANTHER" id="PTHR14167">
    <property type="entry name" value="SH3 DOMAIN-CONTAINING"/>
    <property type="match status" value="1"/>
</dbReference>
<feature type="region of interest" description="Disordered" evidence="6">
    <location>
        <begin position="1"/>
        <end position="101"/>
    </location>
</feature>
<dbReference type="InterPro" id="IPR001452">
    <property type="entry name" value="SH3_domain"/>
</dbReference>
<evidence type="ECO:0000256" key="4">
    <source>
        <dbReference type="ARBA" id="ARBA00023136"/>
    </source>
</evidence>
<keyword evidence="9" id="KW-1185">Reference proteome</keyword>
<dbReference type="SMART" id="SM00326">
    <property type="entry name" value="SH3"/>
    <property type="match status" value="1"/>
</dbReference>
<keyword evidence="3" id="KW-0175">Coiled coil</keyword>
<accession>A0A9P6KAT3</accession>
<dbReference type="Pfam" id="PF14604">
    <property type="entry name" value="SH3_9"/>
    <property type="match status" value="1"/>
</dbReference>
<feature type="compositionally biased region" description="Polar residues" evidence="6">
    <location>
        <begin position="52"/>
        <end position="61"/>
    </location>
</feature>
<dbReference type="AlphaFoldDB" id="A0A9P6KAT3"/>
<evidence type="ECO:0000313" key="9">
    <source>
        <dbReference type="Proteomes" id="UP000780801"/>
    </source>
</evidence>
<dbReference type="OrthoDB" id="19092at2759"/>
<gene>
    <name evidence="8" type="ORF">BGW38_006332</name>
</gene>
<evidence type="ECO:0000256" key="1">
    <source>
        <dbReference type="ARBA" id="ARBA00004170"/>
    </source>
</evidence>
<feature type="compositionally biased region" description="Polar residues" evidence="6">
    <location>
        <begin position="77"/>
        <end position="96"/>
    </location>
</feature>
<dbReference type="PROSITE" id="PS50002">
    <property type="entry name" value="SH3"/>
    <property type="match status" value="1"/>
</dbReference>
<reference evidence="8" key="1">
    <citation type="journal article" date="2020" name="Fungal Divers.">
        <title>Resolving the Mortierellaceae phylogeny through synthesis of multi-gene phylogenetics and phylogenomics.</title>
        <authorList>
            <person name="Vandepol N."/>
            <person name="Liber J."/>
            <person name="Desiro A."/>
            <person name="Na H."/>
            <person name="Kennedy M."/>
            <person name="Barry K."/>
            <person name="Grigoriev I.V."/>
            <person name="Miller A.N."/>
            <person name="O'Donnell K."/>
            <person name="Stajich J.E."/>
            <person name="Bonito G."/>
        </authorList>
    </citation>
    <scope>NUCLEOTIDE SEQUENCE</scope>
    <source>
        <strain evidence="8">KOD1015</strain>
    </source>
</reference>
<dbReference type="InterPro" id="IPR036028">
    <property type="entry name" value="SH3-like_dom_sf"/>
</dbReference>
<feature type="region of interest" description="Disordered" evidence="6">
    <location>
        <begin position="113"/>
        <end position="134"/>
    </location>
</feature>
<organism evidence="8 9">
    <name type="scientific">Lunasporangiospora selenospora</name>
    <dbReference type="NCBI Taxonomy" id="979761"/>
    <lineage>
        <taxon>Eukaryota</taxon>
        <taxon>Fungi</taxon>
        <taxon>Fungi incertae sedis</taxon>
        <taxon>Mucoromycota</taxon>
        <taxon>Mortierellomycotina</taxon>
        <taxon>Mortierellomycetes</taxon>
        <taxon>Mortierellales</taxon>
        <taxon>Mortierellaceae</taxon>
        <taxon>Lunasporangiospora</taxon>
    </lineage>
</organism>
<evidence type="ECO:0000256" key="2">
    <source>
        <dbReference type="ARBA" id="ARBA00022443"/>
    </source>
</evidence>
<dbReference type="InterPro" id="IPR050384">
    <property type="entry name" value="Endophilin_SH3RF"/>
</dbReference>
<feature type="domain" description="SH3" evidence="7">
    <location>
        <begin position="192"/>
        <end position="249"/>
    </location>
</feature>
<dbReference type="SUPFAM" id="SSF50044">
    <property type="entry name" value="SH3-domain"/>
    <property type="match status" value="1"/>
</dbReference>
<protein>
    <recommendedName>
        <fullName evidence="7">SH3 domain-containing protein</fullName>
    </recommendedName>
</protein>
<dbReference type="Gene3D" id="2.30.30.40">
    <property type="entry name" value="SH3 Domains"/>
    <property type="match status" value="1"/>
</dbReference>
<sequence length="249" mass="27365">SNSSITSFSRASSAPPLSSSSSSPTSLSSPSPITEYAPEIKLAFDTEPTDTEPLSQASMITSPEVDVSLSDRGDGDSAQTTSSINDNNNAQTSLESSEPDLVVTVRDFAYPKSHPYHRGNYPPPPPPPTEEKTLDETAGADLENEDNYYIGAFAQRFQHLLDDEERNNEDPYRHSIVASPEQISEEYYEDRTSRGHARGLYSFEAENSTELSFQEGDLLWVHGPRCQGWLLGEMAGVIGLIPENYVQLL</sequence>
<dbReference type="PANTHER" id="PTHR14167:SF81">
    <property type="entry name" value="ENDOPHILIN-A"/>
    <property type="match status" value="1"/>
</dbReference>
<feature type="compositionally biased region" description="Low complexity" evidence="6">
    <location>
        <begin position="1"/>
        <end position="32"/>
    </location>
</feature>